<evidence type="ECO:0000313" key="2">
    <source>
        <dbReference type="EMBL" id="EDY16554.1"/>
    </source>
</evidence>
<evidence type="ECO:0000313" key="3">
    <source>
        <dbReference type="Proteomes" id="UP000005824"/>
    </source>
</evidence>
<sequence length="86" mass="9454">MIVVRYIFGTLWCLFVWIFTAVLVEFAIALIFPPSGSRAFVGIGPDWQSIPGTILGLFAAIQSWRTHVRPPAKTPPLIPPSETADS</sequence>
<organism evidence="2 3">
    <name type="scientific">Chthoniobacter flavus Ellin428</name>
    <dbReference type="NCBI Taxonomy" id="497964"/>
    <lineage>
        <taxon>Bacteria</taxon>
        <taxon>Pseudomonadati</taxon>
        <taxon>Verrucomicrobiota</taxon>
        <taxon>Spartobacteria</taxon>
        <taxon>Chthoniobacterales</taxon>
        <taxon>Chthoniobacteraceae</taxon>
        <taxon>Chthoniobacter</taxon>
    </lineage>
</organism>
<proteinExistence type="predicted"/>
<evidence type="ECO:0000256" key="1">
    <source>
        <dbReference type="SAM" id="Phobius"/>
    </source>
</evidence>
<gene>
    <name evidence="2" type="ORF">CfE428DRAFT_5977</name>
</gene>
<keyword evidence="1" id="KW-1133">Transmembrane helix</keyword>
<keyword evidence="3" id="KW-1185">Reference proteome</keyword>
<dbReference type="InParanoid" id="B4DAN6"/>
<feature type="transmembrane region" description="Helical" evidence="1">
    <location>
        <begin position="6"/>
        <end position="32"/>
    </location>
</feature>
<keyword evidence="1" id="KW-0472">Membrane</keyword>
<reference evidence="2 3" key="1">
    <citation type="journal article" date="2011" name="J. Bacteriol.">
        <title>Genome sequence of Chthoniobacter flavus Ellin428, an aerobic heterotrophic soil bacterium.</title>
        <authorList>
            <person name="Kant R."/>
            <person name="van Passel M.W."/>
            <person name="Palva A."/>
            <person name="Lucas S."/>
            <person name="Lapidus A."/>
            <person name="Glavina Del Rio T."/>
            <person name="Dalin E."/>
            <person name="Tice H."/>
            <person name="Bruce D."/>
            <person name="Goodwin L."/>
            <person name="Pitluck S."/>
            <person name="Larimer F.W."/>
            <person name="Land M.L."/>
            <person name="Hauser L."/>
            <person name="Sangwan P."/>
            <person name="de Vos W.M."/>
            <person name="Janssen P.H."/>
            <person name="Smidt H."/>
        </authorList>
    </citation>
    <scope>NUCLEOTIDE SEQUENCE [LARGE SCALE GENOMIC DNA]</scope>
    <source>
        <strain evidence="2 3">Ellin428</strain>
    </source>
</reference>
<keyword evidence="1" id="KW-0812">Transmembrane</keyword>
<comment type="caution">
    <text evidence="2">The sequence shown here is derived from an EMBL/GenBank/DDBJ whole genome shotgun (WGS) entry which is preliminary data.</text>
</comment>
<dbReference type="AlphaFoldDB" id="B4DAN6"/>
<dbReference type="EMBL" id="ABVL01000031">
    <property type="protein sequence ID" value="EDY16554.1"/>
    <property type="molecule type" value="Genomic_DNA"/>
</dbReference>
<name>B4DAN6_9BACT</name>
<protein>
    <submittedName>
        <fullName evidence="2">Uncharacterized protein</fullName>
    </submittedName>
</protein>
<accession>B4DAN6</accession>
<dbReference type="Proteomes" id="UP000005824">
    <property type="component" value="Unassembled WGS sequence"/>
</dbReference>